<feature type="transmembrane region" description="Helical" evidence="1">
    <location>
        <begin position="12"/>
        <end position="34"/>
    </location>
</feature>
<gene>
    <name evidence="2" type="ORF">E2C01_023475</name>
</gene>
<dbReference type="Proteomes" id="UP000324222">
    <property type="component" value="Unassembled WGS sequence"/>
</dbReference>
<keyword evidence="1" id="KW-0472">Membrane</keyword>
<keyword evidence="1" id="KW-0812">Transmembrane</keyword>
<dbReference type="EMBL" id="VSRR010002213">
    <property type="protein sequence ID" value="MPC30216.1"/>
    <property type="molecule type" value="Genomic_DNA"/>
</dbReference>
<protein>
    <recommendedName>
        <fullName evidence="4">Transmembrane protein</fullName>
    </recommendedName>
</protein>
<keyword evidence="3" id="KW-1185">Reference proteome</keyword>
<organism evidence="2 3">
    <name type="scientific">Portunus trituberculatus</name>
    <name type="common">Swimming crab</name>
    <name type="synonym">Neptunus trituberculatus</name>
    <dbReference type="NCBI Taxonomy" id="210409"/>
    <lineage>
        <taxon>Eukaryota</taxon>
        <taxon>Metazoa</taxon>
        <taxon>Ecdysozoa</taxon>
        <taxon>Arthropoda</taxon>
        <taxon>Crustacea</taxon>
        <taxon>Multicrustacea</taxon>
        <taxon>Malacostraca</taxon>
        <taxon>Eumalacostraca</taxon>
        <taxon>Eucarida</taxon>
        <taxon>Decapoda</taxon>
        <taxon>Pleocyemata</taxon>
        <taxon>Brachyura</taxon>
        <taxon>Eubrachyura</taxon>
        <taxon>Portunoidea</taxon>
        <taxon>Portunidae</taxon>
        <taxon>Portuninae</taxon>
        <taxon>Portunus</taxon>
    </lineage>
</organism>
<evidence type="ECO:0000313" key="3">
    <source>
        <dbReference type="Proteomes" id="UP000324222"/>
    </source>
</evidence>
<evidence type="ECO:0000313" key="2">
    <source>
        <dbReference type="EMBL" id="MPC30216.1"/>
    </source>
</evidence>
<accession>A0A5B7EAM9</accession>
<keyword evidence="1" id="KW-1133">Transmembrane helix</keyword>
<evidence type="ECO:0000256" key="1">
    <source>
        <dbReference type="SAM" id="Phobius"/>
    </source>
</evidence>
<sequence>MSPCLLHNTNERGFVAVVVVVVVVVVAMVVVVVARVRGDMAVWLAVPLGCWKLDTPLWPLCVVCLTSTSSSSSAVGKGLDGKRIPVCRFLLLGMEGWAGWSTRLKMWVWLEMGWWGSGVCGRRVGCRLGGGGVRLGR</sequence>
<reference evidence="2 3" key="1">
    <citation type="submission" date="2019-05" db="EMBL/GenBank/DDBJ databases">
        <title>Another draft genome of Portunus trituberculatus and its Hox gene families provides insights of decapod evolution.</title>
        <authorList>
            <person name="Jeong J.-H."/>
            <person name="Song I."/>
            <person name="Kim S."/>
            <person name="Choi T."/>
            <person name="Kim D."/>
            <person name="Ryu S."/>
            <person name="Kim W."/>
        </authorList>
    </citation>
    <scope>NUCLEOTIDE SEQUENCE [LARGE SCALE GENOMIC DNA]</scope>
    <source>
        <tissue evidence="2">Muscle</tissue>
    </source>
</reference>
<evidence type="ECO:0008006" key="4">
    <source>
        <dbReference type="Google" id="ProtNLM"/>
    </source>
</evidence>
<dbReference type="AlphaFoldDB" id="A0A5B7EAM9"/>
<proteinExistence type="predicted"/>
<comment type="caution">
    <text evidence="2">The sequence shown here is derived from an EMBL/GenBank/DDBJ whole genome shotgun (WGS) entry which is preliminary data.</text>
</comment>
<name>A0A5B7EAM9_PORTR</name>